<comment type="function">
    <text evidence="5">Component of the mitochondrial ribosome (mitoribosome), a dedicated translation machinery responsible for the synthesis of mitochondrial genome-encoded proteins, including at least some of the essential transmembrane subunits of the mitochondrial respiratory chain. The mitoribosomes are attached to the mitochondrial inner membrane and translation products are cotranslationally integrated into the membrane.</text>
</comment>
<dbReference type="Pfam" id="PF00830">
    <property type="entry name" value="Ribosomal_L28"/>
    <property type="match status" value="1"/>
</dbReference>
<dbReference type="PANTHER" id="PTHR13528:SF2">
    <property type="entry name" value="LARGE RIBOSOMAL SUBUNIT PROTEIN BL28M"/>
    <property type="match status" value="1"/>
</dbReference>
<protein>
    <recommendedName>
        <fullName evidence="4">Large ribosomal subunit protein bL28m</fullName>
    </recommendedName>
</protein>
<dbReference type="FunFam" id="2.30.170.40:FF:000003">
    <property type="entry name" value="54S ribosomal protein L24"/>
    <property type="match status" value="1"/>
</dbReference>
<evidence type="ECO:0000256" key="5">
    <source>
        <dbReference type="ARBA" id="ARBA00037226"/>
    </source>
</evidence>
<gene>
    <name evidence="6" type="ORF">EJ05DRAFT_428851</name>
</gene>
<accession>A0A6A6WEY5</accession>
<evidence type="ECO:0000256" key="1">
    <source>
        <dbReference type="ARBA" id="ARBA00008760"/>
    </source>
</evidence>
<keyword evidence="3" id="KW-0687">Ribonucleoprotein</keyword>
<dbReference type="GeneID" id="54482583"/>
<evidence type="ECO:0000313" key="6">
    <source>
        <dbReference type="EMBL" id="KAF2760550.1"/>
    </source>
</evidence>
<dbReference type="Gene3D" id="2.30.170.40">
    <property type="entry name" value="Ribosomal protein L28/L24"/>
    <property type="match status" value="1"/>
</dbReference>
<reference evidence="6" key="1">
    <citation type="journal article" date="2020" name="Stud. Mycol.">
        <title>101 Dothideomycetes genomes: a test case for predicting lifestyles and emergence of pathogens.</title>
        <authorList>
            <person name="Haridas S."/>
            <person name="Albert R."/>
            <person name="Binder M."/>
            <person name="Bloem J."/>
            <person name="Labutti K."/>
            <person name="Salamov A."/>
            <person name="Andreopoulos B."/>
            <person name="Baker S."/>
            <person name="Barry K."/>
            <person name="Bills G."/>
            <person name="Bluhm B."/>
            <person name="Cannon C."/>
            <person name="Castanera R."/>
            <person name="Culley D."/>
            <person name="Daum C."/>
            <person name="Ezra D."/>
            <person name="Gonzalez J."/>
            <person name="Henrissat B."/>
            <person name="Kuo A."/>
            <person name="Liang C."/>
            <person name="Lipzen A."/>
            <person name="Lutzoni F."/>
            <person name="Magnuson J."/>
            <person name="Mondo S."/>
            <person name="Nolan M."/>
            <person name="Ohm R."/>
            <person name="Pangilinan J."/>
            <person name="Park H.-J."/>
            <person name="Ramirez L."/>
            <person name="Alfaro M."/>
            <person name="Sun H."/>
            <person name="Tritt A."/>
            <person name="Yoshinaga Y."/>
            <person name="Zwiers L.-H."/>
            <person name="Turgeon B."/>
            <person name="Goodwin S."/>
            <person name="Spatafora J."/>
            <person name="Crous P."/>
            <person name="Grigoriev I."/>
        </authorList>
    </citation>
    <scope>NUCLEOTIDE SEQUENCE</scope>
    <source>
        <strain evidence="6">CBS 121739</strain>
    </source>
</reference>
<dbReference type="RefSeq" id="XP_033603001.1">
    <property type="nucleotide sequence ID" value="XM_033741529.1"/>
</dbReference>
<dbReference type="AlphaFoldDB" id="A0A6A6WEY5"/>
<dbReference type="PANTHER" id="PTHR13528">
    <property type="entry name" value="39S RIBOSOMAL PROTEIN L28, MITOCHONDRIAL"/>
    <property type="match status" value="1"/>
</dbReference>
<dbReference type="SUPFAM" id="SSF143800">
    <property type="entry name" value="L28p-like"/>
    <property type="match status" value="1"/>
</dbReference>
<dbReference type="GO" id="GO:0005762">
    <property type="term" value="C:mitochondrial large ribosomal subunit"/>
    <property type="evidence" value="ECO:0007669"/>
    <property type="project" value="TreeGrafter"/>
</dbReference>
<name>A0A6A6WEY5_9PEZI</name>
<dbReference type="InterPro" id="IPR026569">
    <property type="entry name" value="Ribosomal_bL28"/>
</dbReference>
<evidence type="ECO:0000313" key="7">
    <source>
        <dbReference type="Proteomes" id="UP000799437"/>
    </source>
</evidence>
<sequence>YKQSNRGLYGGLRVQVGNNVSDKTKTKTRRTWYPNIVRKRLFSVALNQHIPLKVAARVIRTIDKVGGLDEYLLGDK</sequence>
<feature type="non-terminal residue" evidence="6">
    <location>
        <position position="76"/>
    </location>
</feature>
<dbReference type="InterPro" id="IPR034704">
    <property type="entry name" value="Ribosomal_bL28/bL31-like_sf"/>
</dbReference>
<comment type="similarity">
    <text evidence="1">Belongs to the bacterial ribosomal protein bL28 family.</text>
</comment>
<dbReference type="GO" id="GO:0003735">
    <property type="term" value="F:structural constituent of ribosome"/>
    <property type="evidence" value="ECO:0007669"/>
    <property type="project" value="InterPro"/>
</dbReference>
<evidence type="ECO:0000256" key="3">
    <source>
        <dbReference type="ARBA" id="ARBA00023274"/>
    </source>
</evidence>
<organism evidence="6 7">
    <name type="scientific">Pseudovirgaria hyperparasitica</name>
    <dbReference type="NCBI Taxonomy" id="470096"/>
    <lineage>
        <taxon>Eukaryota</taxon>
        <taxon>Fungi</taxon>
        <taxon>Dikarya</taxon>
        <taxon>Ascomycota</taxon>
        <taxon>Pezizomycotina</taxon>
        <taxon>Dothideomycetes</taxon>
        <taxon>Dothideomycetes incertae sedis</taxon>
        <taxon>Acrospermales</taxon>
        <taxon>Acrospermaceae</taxon>
        <taxon>Pseudovirgaria</taxon>
    </lineage>
</organism>
<keyword evidence="7" id="KW-1185">Reference proteome</keyword>
<evidence type="ECO:0000256" key="4">
    <source>
        <dbReference type="ARBA" id="ARBA00035269"/>
    </source>
</evidence>
<dbReference type="Proteomes" id="UP000799437">
    <property type="component" value="Unassembled WGS sequence"/>
</dbReference>
<proteinExistence type="inferred from homology"/>
<dbReference type="EMBL" id="ML996568">
    <property type="protein sequence ID" value="KAF2760550.1"/>
    <property type="molecule type" value="Genomic_DNA"/>
</dbReference>
<keyword evidence="2" id="KW-0689">Ribosomal protein</keyword>
<dbReference type="InterPro" id="IPR037147">
    <property type="entry name" value="Ribosomal_bL28_sf"/>
</dbReference>
<feature type="non-terminal residue" evidence="6">
    <location>
        <position position="1"/>
    </location>
</feature>
<evidence type="ECO:0000256" key="2">
    <source>
        <dbReference type="ARBA" id="ARBA00022980"/>
    </source>
</evidence>